<dbReference type="EMBL" id="MSZS01000004">
    <property type="protein sequence ID" value="PKX94455.1"/>
    <property type="molecule type" value="Genomic_DNA"/>
</dbReference>
<dbReference type="Proteomes" id="UP000234474">
    <property type="component" value="Unassembled WGS sequence"/>
</dbReference>
<reference evidence="2" key="1">
    <citation type="journal article" date="2018" name="Proc. Natl. Acad. Sci. U.S.A.">
        <title>Linking secondary metabolites to gene clusters through genome sequencing of six diverse Aspergillus species.</title>
        <authorList>
            <person name="Kaerboelling I."/>
            <person name="Vesth T.C."/>
            <person name="Frisvad J.C."/>
            <person name="Nybo J.L."/>
            <person name="Theobald S."/>
            <person name="Kuo A."/>
            <person name="Bowyer P."/>
            <person name="Matsuda Y."/>
            <person name="Mondo S."/>
            <person name="Lyhne E.K."/>
            <person name="Kogle M.E."/>
            <person name="Clum A."/>
            <person name="Lipzen A."/>
            <person name="Salamov A."/>
            <person name="Ngan C.Y."/>
            <person name="Daum C."/>
            <person name="Chiniquy J."/>
            <person name="Barry K."/>
            <person name="LaButti K."/>
            <person name="Haridas S."/>
            <person name="Simmons B.A."/>
            <person name="Magnuson J.K."/>
            <person name="Mortensen U.H."/>
            <person name="Larsen T.O."/>
            <person name="Grigoriev I.V."/>
            <person name="Baker S.E."/>
            <person name="Andersen M.R."/>
        </authorList>
    </citation>
    <scope>NUCLEOTIDE SEQUENCE [LARGE SCALE GENOMIC DNA]</scope>
    <source>
        <strain evidence="2">IBT 16806</strain>
    </source>
</reference>
<dbReference type="VEuPathDB" id="FungiDB:P174DRAFT_441744"/>
<protein>
    <submittedName>
        <fullName evidence="1">Uncharacterized protein</fullName>
    </submittedName>
</protein>
<comment type="caution">
    <text evidence="1">The sequence shown here is derived from an EMBL/GenBank/DDBJ whole genome shotgun (WGS) entry which is preliminary data.</text>
</comment>
<evidence type="ECO:0000313" key="2">
    <source>
        <dbReference type="Proteomes" id="UP000234474"/>
    </source>
</evidence>
<gene>
    <name evidence="1" type="ORF">P174DRAFT_441744</name>
</gene>
<dbReference type="GeneID" id="36534723"/>
<accession>A0A2I1CA10</accession>
<keyword evidence="2" id="KW-1185">Reference proteome</keyword>
<dbReference type="AlphaFoldDB" id="A0A2I1CA10"/>
<organism evidence="1 2">
    <name type="scientific">Aspergillus novofumigatus (strain IBT 16806)</name>
    <dbReference type="NCBI Taxonomy" id="1392255"/>
    <lineage>
        <taxon>Eukaryota</taxon>
        <taxon>Fungi</taxon>
        <taxon>Dikarya</taxon>
        <taxon>Ascomycota</taxon>
        <taxon>Pezizomycotina</taxon>
        <taxon>Eurotiomycetes</taxon>
        <taxon>Eurotiomycetidae</taxon>
        <taxon>Eurotiales</taxon>
        <taxon>Aspergillaceae</taxon>
        <taxon>Aspergillus</taxon>
        <taxon>Aspergillus subgen. Fumigati</taxon>
    </lineage>
</organism>
<sequence length="79" mass="8810">MLVVGLIQDNCPCTSLAVLSADRWYNPGTSKSVPREVRWRSYHLPGEKLVRMVNFGKCGLAGHLADDEERYGEAVLSVF</sequence>
<dbReference type="RefSeq" id="XP_024683050.1">
    <property type="nucleotide sequence ID" value="XM_024827398.1"/>
</dbReference>
<name>A0A2I1CA10_ASPN1</name>
<proteinExistence type="predicted"/>
<evidence type="ECO:0000313" key="1">
    <source>
        <dbReference type="EMBL" id="PKX94455.1"/>
    </source>
</evidence>